<feature type="coiled-coil region" evidence="1">
    <location>
        <begin position="561"/>
        <end position="588"/>
    </location>
</feature>
<feature type="region of interest" description="Disordered" evidence="2">
    <location>
        <begin position="31"/>
        <end position="220"/>
    </location>
</feature>
<reference evidence="3 4" key="1">
    <citation type="submission" date="2015-07" db="EMBL/GenBank/DDBJ databases">
        <title>High-quality genome of monoxenous trypanosomatid Leptomonas pyrrhocoris.</title>
        <authorList>
            <person name="Flegontov P."/>
            <person name="Butenko A."/>
            <person name="Firsov S."/>
            <person name="Vlcek C."/>
            <person name="Logacheva M.D."/>
            <person name="Field M."/>
            <person name="Filatov D."/>
            <person name="Flegontova O."/>
            <person name="Gerasimov E."/>
            <person name="Jackson A.P."/>
            <person name="Kelly S."/>
            <person name="Opperdoes F."/>
            <person name="O'Reilly A."/>
            <person name="Votypka J."/>
            <person name="Yurchenko V."/>
            <person name="Lukes J."/>
        </authorList>
    </citation>
    <scope>NUCLEOTIDE SEQUENCE [LARGE SCALE GENOMIC DNA]</scope>
    <source>
        <strain evidence="3">H10</strain>
    </source>
</reference>
<feature type="compositionally biased region" description="Polar residues" evidence="2">
    <location>
        <begin position="917"/>
        <end position="928"/>
    </location>
</feature>
<sequence length="1034" mass="111131">MPAEKKPPVQPLSRSLSDSVDLAEFLAAKQSRSPGWLDAVSRGQSSQSRSASAANATASASVNPNSDNHNSTTLHTTQGGGSTSLGEHTPSTNRYPAEATAMGSPIPVDTDDSDANINQLISHLGARGASTSDEAHPLPTATNGGGPQHRTTPPPAPMPAGSAPQAASPPSPRPITAVYVPHPTARGDIGNKTARSITAQGGPLMPPPALTIAPPQTSAAPTDLQNFPFGERHNPAASAEQPTPVPWESGLRDITVTTDTSPHATAYSSALMQALSRKEGAAVLTSQWVSTTPRSHSYSVTDDQDHHGTTSSSAYPPDIYEEAMRAKVAKQQWMALERARQGVLEEARRRRDCPFAPQVSPYASRLQRPPSLRPENRVQSEIIRRKQSLAKRQQQEVERELRECTFRPLTLRAAQLDPAALTPAGPAVFHNLYAEAEDRRAFEAEVKPLLLRQMEGRVQPSPLRPERLAEVVDRLCARGVVRTADPAPYEGEEGAGAAPYAARSTAGGTEAMTAPNSADQQHQPLLSAASQRIVAAQVAAGERDPDIVRHLYRQAERDAMKDRLRLQLDEEKERVARAEQALIFAEDRRRLQQEYYRSVLAAKYRALAKYVSETQHMSYRAAAPQSVALLARASFDLLSTDETEELLSAVENCGQHKLREAEFVAVVFRYFAEQQVAPAEAALLTRPPPACAVAGSGAANAKRASSAPRSAGGGSVAGSPLNLPRIKREKPDPALIAQIRENRALALEEWKKEHQRRRGIAEGVVTDEDYPFRPAPRRLIPYECRPDVVVPVKMTKSEALRRAYIASRQQAPDVPAVHAPSTKVDNGSSMVSASAAEQTSTARELFSQLANTAEGIASGHGRAGGATPRARSRSGAAAAALGPSDRERSAARQSTSPAPRPQPRAASVGTRGPSRSPPQATSVKSGQQAALPAAKTGNATPAPYRARAPLPSSLATQQQQQRALSSSPAVHRDTAHPLTTPKPTETTRRPPIDLPAPPLSFVEQIMQSTPEERARLGRALLLRQLREHQRRRAV</sequence>
<feature type="region of interest" description="Disordered" evidence="2">
    <location>
        <begin position="487"/>
        <end position="521"/>
    </location>
</feature>
<feature type="compositionally biased region" description="Polar residues" evidence="2">
    <location>
        <begin position="84"/>
        <end position="94"/>
    </location>
</feature>
<dbReference type="OMA" id="CTFRPLT"/>
<evidence type="ECO:0000313" key="4">
    <source>
        <dbReference type="Proteomes" id="UP000037923"/>
    </source>
</evidence>
<protein>
    <submittedName>
        <fullName evidence="3">Uncharacterized protein</fullName>
    </submittedName>
</protein>
<feature type="region of interest" description="Disordered" evidence="2">
    <location>
        <begin position="703"/>
        <end position="725"/>
    </location>
</feature>
<name>A0A0N0VCP5_LEPPY</name>
<feature type="compositionally biased region" description="Polar residues" evidence="2">
    <location>
        <begin position="64"/>
        <end position="77"/>
    </location>
</feature>
<feature type="compositionally biased region" description="Polar residues" evidence="2">
    <location>
        <begin position="953"/>
        <end position="968"/>
    </location>
</feature>
<feature type="compositionally biased region" description="Polar residues" evidence="2">
    <location>
        <begin position="291"/>
        <end position="301"/>
    </location>
</feature>
<feature type="compositionally biased region" description="Low complexity" evidence="2">
    <location>
        <begin position="892"/>
        <end position="907"/>
    </location>
</feature>
<gene>
    <name evidence="3" type="ORF">ABB37_09795</name>
</gene>
<dbReference type="EMBL" id="LGTL01000035">
    <property type="protein sequence ID" value="KPA73471.1"/>
    <property type="molecule type" value="Genomic_DNA"/>
</dbReference>
<evidence type="ECO:0000256" key="1">
    <source>
        <dbReference type="SAM" id="Coils"/>
    </source>
</evidence>
<proteinExistence type="predicted"/>
<dbReference type="VEuPathDB" id="TriTrypDB:LpyrH10_35_0100"/>
<feature type="region of interest" description="Disordered" evidence="2">
    <location>
        <begin position="291"/>
        <end position="316"/>
    </location>
</feature>
<feature type="compositionally biased region" description="Polar residues" evidence="2">
    <location>
        <begin position="823"/>
        <end position="839"/>
    </location>
</feature>
<evidence type="ECO:0000256" key="2">
    <source>
        <dbReference type="SAM" id="MobiDB-lite"/>
    </source>
</evidence>
<organism evidence="3 4">
    <name type="scientific">Leptomonas pyrrhocoris</name>
    <name type="common">Firebug parasite</name>
    <dbReference type="NCBI Taxonomy" id="157538"/>
    <lineage>
        <taxon>Eukaryota</taxon>
        <taxon>Discoba</taxon>
        <taxon>Euglenozoa</taxon>
        <taxon>Kinetoplastea</taxon>
        <taxon>Metakinetoplastina</taxon>
        <taxon>Trypanosomatida</taxon>
        <taxon>Trypanosomatidae</taxon>
        <taxon>Leishmaniinae</taxon>
        <taxon>Leptomonas</taxon>
    </lineage>
</organism>
<comment type="caution">
    <text evidence="3">The sequence shown here is derived from an EMBL/GenBank/DDBJ whole genome shotgun (WGS) entry which is preliminary data.</text>
</comment>
<feature type="compositionally biased region" description="Low complexity" evidence="2">
    <location>
        <begin position="39"/>
        <end position="63"/>
    </location>
</feature>
<feature type="region of interest" description="Disordered" evidence="2">
    <location>
        <begin position="810"/>
        <end position="839"/>
    </location>
</feature>
<accession>A0A0N0VCP5</accession>
<feature type="region of interest" description="Disordered" evidence="2">
    <location>
        <begin position="856"/>
        <end position="997"/>
    </location>
</feature>
<dbReference type="AlphaFoldDB" id="A0A0N0VCP5"/>
<evidence type="ECO:0000313" key="3">
    <source>
        <dbReference type="EMBL" id="KPA73471.1"/>
    </source>
</evidence>
<feature type="compositionally biased region" description="Low complexity" evidence="2">
    <location>
        <begin position="865"/>
        <end position="880"/>
    </location>
</feature>
<keyword evidence="4" id="KW-1185">Reference proteome</keyword>
<dbReference type="GeneID" id="26910078"/>
<dbReference type="Proteomes" id="UP000037923">
    <property type="component" value="Unassembled WGS sequence"/>
</dbReference>
<dbReference type="OrthoDB" id="265282at2759"/>
<keyword evidence="1" id="KW-0175">Coiled coil</keyword>
<dbReference type="RefSeq" id="XP_015651910.1">
    <property type="nucleotide sequence ID" value="XM_015809428.1"/>
</dbReference>